<evidence type="ECO:0000256" key="4">
    <source>
        <dbReference type="ARBA" id="ARBA00023136"/>
    </source>
</evidence>
<comment type="similarity">
    <text evidence="1">Belongs to the EcnA/EcnB lipoprotein family.</text>
</comment>
<keyword evidence="6 8" id="KW-0449">Lipoprotein</keyword>
<evidence type="ECO:0000256" key="5">
    <source>
        <dbReference type="ARBA" id="ARBA00023139"/>
    </source>
</evidence>
<reference evidence="8 9" key="1">
    <citation type="submission" date="2020-05" db="EMBL/GenBank/DDBJ databases">
        <authorList>
            <person name="Niu N."/>
        </authorList>
    </citation>
    <scope>NUCLEOTIDE SEQUENCE [LARGE SCALE GENOMIC DNA]</scope>
    <source>
        <strain evidence="8 9">LMG10982</strain>
    </source>
</reference>
<keyword evidence="5" id="KW-0564">Palmitate</keyword>
<dbReference type="GO" id="GO:0009636">
    <property type="term" value="P:response to toxic substance"/>
    <property type="evidence" value="ECO:0007669"/>
    <property type="project" value="InterPro"/>
</dbReference>
<dbReference type="PROSITE" id="PS51257">
    <property type="entry name" value="PROKAR_LIPOPROTEIN"/>
    <property type="match status" value="1"/>
</dbReference>
<gene>
    <name evidence="8" type="ORF">HKX40_06155</name>
</gene>
<evidence type="ECO:0000256" key="7">
    <source>
        <dbReference type="SAM" id="SignalP"/>
    </source>
</evidence>
<evidence type="ECO:0000256" key="6">
    <source>
        <dbReference type="ARBA" id="ARBA00023288"/>
    </source>
</evidence>
<evidence type="ECO:0000256" key="1">
    <source>
        <dbReference type="ARBA" id="ARBA00010296"/>
    </source>
</evidence>
<feature type="signal peptide" evidence="7">
    <location>
        <begin position="1"/>
        <end position="20"/>
    </location>
</feature>
<evidence type="ECO:0000313" key="8">
    <source>
        <dbReference type="EMBL" id="NOL49716.1"/>
    </source>
</evidence>
<sequence>MMKKLVLSLFALCLTIGLVGCETTKGFGKDLQNAGEKIEEQAS</sequence>
<proteinExistence type="inferred from homology"/>
<evidence type="ECO:0000313" key="9">
    <source>
        <dbReference type="Proteomes" id="UP000541421"/>
    </source>
</evidence>
<keyword evidence="2" id="KW-1003">Cell membrane</keyword>
<name>A0A7Y4LBX3_9BURK</name>
<evidence type="ECO:0000256" key="2">
    <source>
        <dbReference type="ARBA" id="ARBA00022475"/>
    </source>
</evidence>
<dbReference type="Proteomes" id="UP000541421">
    <property type="component" value="Unassembled WGS sequence"/>
</dbReference>
<keyword evidence="3 7" id="KW-0732">Signal</keyword>
<evidence type="ECO:0000256" key="3">
    <source>
        <dbReference type="ARBA" id="ARBA00022729"/>
    </source>
</evidence>
<dbReference type="Pfam" id="PF08085">
    <property type="entry name" value="Entericidin"/>
    <property type="match status" value="1"/>
</dbReference>
<organism evidence="8 9">
    <name type="scientific">Pelistega europaea</name>
    <dbReference type="NCBI Taxonomy" id="106147"/>
    <lineage>
        <taxon>Bacteria</taxon>
        <taxon>Pseudomonadati</taxon>
        <taxon>Pseudomonadota</taxon>
        <taxon>Betaproteobacteria</taxon>
        <taxon>Burkholderiales</taxon>
        <taxon>Alcaligenaceae</taxon>
        <taxon>Pelistega</taxon>
    </lineage>
</organism>
<dbReference type="GO" id="GO:0016020">
    <property type="term" value="C:membrane"/>
    <property type="evidence" value="ECO:0007669"/>
    <property type="project" value="InterPro"/>
</dbReference>
<dbReference type="InterPro" id="IPR012556">
    <property type="entry name" value="Entericidin"/>
</dbReference>
<accession>A0A7Y4LBX3</accession>
<keyword evidence="4" id="KW-0472">Membrane</keyword>
<feature type="chain" id="PRO_5031133425" evidence="7">
    <location>
        <begin position="21"/>
        <end position="43"/>
    </location>
</feature>
<dbReference type="EMBL" id="JABGBO010000005">
    <property type="protein sequence ID" value="NOL49716.1"/>
    <property type="molecule type" value="Genomic_DNA"/>
</dbReference>
<keyword evidence="9" id="KW-1185">Reference proteome</keyword>
<dbReference type="AlphaFoldDB" id="A0A7Y4LBX3"/>
<comment type="caution">
    <text evidence="8">The sequence shown here is derived from an EMBL/GenBank/DDBJ whole genome shotgun (WGS) entry which is preliminary data.</text>
</comment>
<protein>
    <submittedName>
        <fullName evidence="8">Entericidin A/B family lipoprotein</fullName>
    </submittedName>
</protein>